<keyword evidence="1" id="KW-0175">Coiled coil</keyword>
<evidence type="ECO:0000259" key="3">
    <source>
        <dbReference type="Pfam" id="PF00443"/>
    </source>
</evidence>
<feature type="domain" description="Peptidase C19 ubiquitin carboxyl-terminal hydrolase" evidence="3">
    <location>
        <begin position="198"/>
        <end position="268"/>
    </location>
</feature>
<evidence type="ECO:0000313" key="5">
    <source>
        <dbReference type="Proteomes" id="UP000740883"/>
    </source>
</evidence>
<feature type="region of interest" description="Disordered" evidence="2">
    <location>
        <begin position="99"/>
        <end position="133"/>
    </location>
</feature>
<organism evidence="4 5">
    <name type="scientific">Nosema granulosis</name>
    <dbReference type="NCBI Taxonomy" id="83296"/>
    <lineage>
        <taxon>Eukaryota</taxon>
        <taxon>Fungi</taxon>
        <taxon>Fungi incertae sedis</taxon>
        <taxon>Microsporidia</taxon>
        <taxon>Nosematidae</taxon>
        <taxon>Nosema</taxon>
    </lineage>
</organism>
<reference evidence="4 5" key="1">
    <citation type="journal article" date="2020" name="Genome Biol. Evol.">
        <title>Comparative genomics of strictly vertically transmitted, feminizing microsporidia endosymbionts of amphipod crustaceans.</title>
        <authorList>
            <person name="Cormier A."/>
            <person name="Chebbi M.A."/>
            <person name="Giraud I."/>
            <person name="Wattier R."/>
            <person name="Teixeira M."/>
            <person name="Gilbert C."/>
            <person name="Rigaud T."/>
            <person name="Cordaux R."/>
        </authorList>
    </citation>
    <scope>NUCLEOTIDE SEQUENCE [LARGE SCALE GENOMIC DNA]</scope>
    <source>
        <strain evidence="4 5">Ou3-Ou53</strain>
    </source>
</reference>
<gene>
    <name evidence="4" type="ORF">NGRA_1981</name>
</gene>
<dbReference type="GO" id="GO:0016579">
    <property type="term" value="P:protein deubiquitination"/>
    <property type="evidence" value="ECO:0007669"/>
    <property type="project" value="InterPro"/>
</dbReference>
<evidence type="ECO:0000256" key="2">
    <source>
        <dbReference type="SAM" id="MobiDB-lite"/>
    </source>
</evidence>
<dbReference type="InterPro" id="IPR001394">
    <property type="entry name" value="Peptidase_C19_UCH"/>
</dbReference>
<keyword evidence="5" id="KW-1185">Reference proteome</keyword>
<dbReference type="EMBL" id="SBJO01000162">
    <property type="protein sequence ID" value="KAF9762483.1"/>
    <property type="molecule type" value="Genomic_DNA"/>
</dbReference>
<dbReference type="Proteomes" id="UP000740883">
    <property type="component" value="Unassembled WGS sequence"/>
</dbReference>
<dbReference type="GO" id="GO:0004843">
    <property type="term" value="F:cysteine-type deubiquitinase activity"/>
    <property type="evidence" value="ECO:0007669"/>
    <property type="project" value="InterPro"/>
</dbReference>
<accession>A0A9P6KYM7</accession>
<dbReference type="Pfam" id="PF00443">
    <property type="entry name" value="UCH"/>
    <property type="match status" value="1"/>
</dbReference>
<dbReference type="Gene3D" id="3.90.70.10">
    <property type="entry name" value="Cysteine proteinases"/>
    <property type="match status" value="1"/>
</dbReference>
<dbReference type="AlphaFoldDB" id="A0A9P6KYM7"/>
<feature type="compositionally biased region" description="Low complexity" evidence="2">
    <location>
        <begin position="99"/>
        <end position="125"/>
    </location>
</feature>
<feature type="coiled-coil region" evidence="1">
    <location>
        <begin position="41"/>
        <end position="96"/>
    </location>
</feature>
<evidence type="ECO:0000313" key="4">
    <source>
        <dbReference type="EMBL" id="KAF9762483.1"/>
    </source>
</evidence>
<proteinExistence type="predicted"/>
<dbReference type="SUPFAM" id="SSF54001">
    <property type="entry name" value="Cysteine proteinases"/>
    <property type="match status" value="1"/>
</dbReference>
<comment type="caution">
    <text evidence="4">The sequence shown here is derived from an EMBL/GenBank/DDBJ whole genome shotgun (WGS) entry which is preliminary data.</text>
</comment>
<name>A0A9P6KYM7_9MICR</name>
<feature type="coiled-coil region" evidence="1">
    <location>
        <begin position="141"/>
        <end position="186"/>
    </location>
</feature>
<sequence>MKTKVAMGLGLILISTVVLGFIYKDKIMSWFLSDKDGDIEEESSEREMSEEEKRIIDFRKKMVALDRLKALELKSKQNIAKNRRKIEEIKKKWEEEQRINTNSNSNDGSNANSNTNSNVNMNGNDKSNNIIKKPNVDKKVVEDLTNEQNQINRQIDLEKQNRKKIREEIEKLVREQNEIYEIIKQENHEKFTPVNARGIKNESLNCYASSIIQCLNNVKIIREYFSKVGDNNNNRVSITFKNILNDLNKNSATPISIALLLDFLTQSKVNGDNQLQRFGMNTILDFYDTLMSCLIIEETKVDYSKKIFFDNNFFNKLGNNKGFLVENCLVNRIDKVTTQKNPLEYAPYVGADCLKGDKLEKTIQKNLSNYYIAGAITNKMLSILIETNTKTKYNFKVPETIKFGNKTYNIRSFCITTNGDNSHFYAMAVKEDRIIEFNDERVIEHDLDFTRGYGRVRMLFYELD</sequence>
<evidence type="ECO:0000256" key="1">
    <source>
        <dbReference type="SAM" id="Coils"/>
    </source>
</evidence>
<dbReference type="InterPro" id="IPR038765">
    <property type="entry name" value="Papain-like_cys_pep_sf"/>
</dbReference>
<protein>
    <recommendedName>
        <fullName evidence="3">Peptidase C19 ubiquitin carboxyl-terminal hydrolase domain-containing protein</fullName>
    </recommendedName>
</protein>